<sequence>MLRALNKASGALAGGILYPIKSLFVNALFITGTALLALVLLIGLPILFAVATYQAVEENKFREAFFSWLAIGFLAVVVGLPILAAIFIAEIYLTYKDLIRSFVFGIVDGYEEGLFFHVINRAITSFLVFSKPLQLITVFVILLVRSSTYRDASAQMNGNAFAQLMEPAKEGVDFTPLSREEIELANGNSELKDLLARYKDLHQRLKNLDDLIGKRAESANDTQDLNQVALDYEAISDELTQLEIFKPALIVKLYEAADGTWCTVPGTTKIIDHTNLQKWVEKSNTHPETREPLDNADPHQGFRTRYAIVPYTNGMKSAQELVETAVLIRNELKKTSLDNMPTPSEIVKGSLAQIKDRFFSSEAAANDETDSKTPAPEHSGGTVPPSYTQPN</sequence>
<accession>A0A098GEH4</accession>
<dbReference type="HOGENOM" id="CLU_705824_0_0_6"/>
<feature type="region of interest" description="Disordered" evidence="2">
    <location>
        <begin position="358"/>
        <end position="391"/>
    </location>
</feature>
<evidence type="ECO:0000313" key="6">
    <source>
        <dbReference type="Proteomes" id="UP000032414"/>
    </source>
</evidence>
<dbReference type="Proteomes" id="UP000182998">
    <property type="component" value="Unassembled WGS sequence"/>
</dbReference>
<keyword evidence="3" id="KW-0812">Transmembrane</keyword>
<dbReference type="RefSeq" id="WP_045099217.1">
    <property type="nucleotide sequence ID" value="NZ_CP020614.1"/>
</dbReference>
<evidence type="ECO:0000256" key="2">
    <source>
        <dbReference type="SAM" id="MobiDB-lite"/>
    </source>
</evidence>
<reference evidence="6" key="2">
    <citation type="submission" date="2014-09" db="EMBL/GenBank/DDBJ databases">
        <authorList>
            <person name="Gomez-Valero L."/>
        </authorList>
    </citation>
    <scope>NUCLEOTIDE SEQUENCE [LARGE SCALE GENOMIC DNA]</scope>
    <source>
        <strain evidence="6">ATCC33218</strain>
    </source>
</reference>
<feature type="transmembrane region" description="Helical" evidence="3">
    <location>
        <begin position="65"/>
        <end position="93"/>
    </location>
</feature>
<dbReference type="STRING" id="451.B6N58_07725"/>
<proteinExistence type="predicted"/>
<keyword evidence="3" id="KW-0472">Membrane</keyword>
<dbReference type="EMBL" id="FMVN01000004">
    <property type="protein sequence ID" value="SCY15843.1"/>
    <property type="molecule type" value="Genomic_DNA"/>
</dbReference>
<evidence type="ECO:0000313" key="7">
    <source>
        <dbReference type="Proteomes" id="UP000182998"/>
    </source>
</evidence>
<reference evidence="5 7" key="3">
    <citation type="submission" date="2016-10" db="EMBL/GenBank/DDBJ databases">
        <authorList>
            <person name="Varghese N."/>
            <person name="Submissions S."/>
        </authorList>
    </citation>
    <scope>NUCLEOTIDE SEQUENCE [LARGE SCALE GENOMIC DNA]</scope>
    <source>
        <strain evidence="5 7">ATCC 33218</strain>
    </source>
</reference>
<evidence type="ECO:0000256" key="3">
    <source>
        <dbReference type="SAM" id="Phobius"/>
    </source>
</evidence>
<evidence type="ECO:0000313" key="4">
    <source>
        <dbReference type="EMBL" id="CEG60874.1"/>
    </source>
</evidence>
<dbReference type="AlphaFoldDB" id="A0A098GEH4"/>
<evidence type="ECO:0008006" key="8">
    <source>
        <dbReference type="Google" id="ProtNLM"/>
    </source>
</evidence>
<name>A0A098GEH4_LEGMI</name>
<feature type="transmembrane region" description="Helical" evidence="3">
    <location>
        <begin position="122"/>
        <end position="144"/>
    </location>
</feature>
<dbReference type="KEGG" id="tmc:LMI_1574"/>
<dbReference type="OrthoDB" id="5654306at2"/>
<evidence type="ECO:0000313" key="5">
    <source>
        <dbReference type="EMBL" id="SCY15843.1"/>
    </source>
</evidence>
<organism evidence="4 6">
    <name type="scientific">Legionella micdadei</name>
    <name type="common">Tatlockia micdadei</name>
    <dbReference type="NCBI Taxonomy" id="451"/>
    <lineage>
        <taxon>Bacteria</taxon>
        <taxon>Pseudomonadati</taxon>
        <taxon>Pseudomonadota</taxon>
        <taxon>Gammaproteobacteria</taxon>
        <taxon>Legionellales</taxon>
        <taxon>Legionellaceae</taxon>
        <taxon>Legionella</taxon>
    </lineage>
</organism>
<feature type="transmembrane region" description="Helical" evidence="3">
    <location>
        <begin position="27"/>
        <end position="53"/>
    </location>
</feature>
<dbReference type="PATRIC" id="fig|451.8.peg.2061"/>
<keyword evidence="7" id="KW-1185">Reference proteome</keyword>
<keyword evidence="1" id="KW-0175">Coiled coil</keyword>
<dbReference type="EMBL" id="LN614830">
    <property type="protein sequence ID" value="CEG60874.1"/>
    <property type="molecule type" value="Genomic_DNA"/>
</dbReference>
<dbReference type="Proteomes" id="UP000032414">
    <property type="component" value="Chromosome I"/>
</dbReference>
<reference evidence="4" key="1">
    <citation type="submission" date="2014-09" db="EMBL/GenBank/DDBJ databases">
        <authorList>
            <person name="GOMEZ-VALERO Laura"/>
        </authorList>
    </citation>
    <scope>NUCLEOTIDE SEQUENCE</scope>
    <source>
        <strain evidence="4">ATCC33218</strain>
    </source>
</reference>
<gene>
    <name evidence="4" type="ORF">LMI_1574</name>
    <name evidence="5" type="ORF">SAMN02982997_00991</name>
</gene>
<evidence type="ECO:0000256" key="1">
    <source>
        <dbReference type="SAM" id="Coils"/>
    </source>
</evidence>
<keyword evidence="3" id="KW-1133">Transmembrane helix</keyword>
<protein>
    <recommendedName>
        <fullName evidence="8">Coiled coil protein</fullName>
    </recommendedName>
</protein>
<feature type="coiled-coil region" evidence="1">
    <location>
        <begin position="177"/>
        <end position="211"/>
    </location>
</feature>